<dbReference type="PANTHER" id="PTHR43877:SF2">
    <property type="entry name" value="AMINOALKYLPHOSPHONATE N-ACETYLTRANSFERASE-RELATED"/>
    <property type="match status" value="1"/>
</dbReference>
<evidence type="ECO:0000259" key="3">
    <source>
        <dbReference type="PROSITE" id="PS51186"/>
    </source>
</evidence>
<keyword evidence="2" id="KW-0012">Acyltransferase</keyword>
<protein>
    <submittedName>
        <fullName evidence="4">GNAT family N-acetyltransferase</fullName>
    </submittedName>
</protein>
<dbReference type="EMBL" id="JADFFM010000001">
    <property type="protein sequence ID" value="MBE9666698.1"/>
    <property type="molecule type" value="Genomic_DNA"/>
</dbReference>
<evidence type="ECO:0000256" key="2">
    <source>
        <dbReference type="ARBA" id="ARBA00023315"/>
    </source>
</evidence>
<comment type="caution">
    <text evidence="4">The sequence shown here is derived from an EMBL/GenBank/DDBJ whole genome shotgun (WGS) entry which is preliminary data.</text>
</comment>
<dbReference type="CDD" id="cd04301">
    <property type="entry name" value="NAT_SF"/>
    <property type="match status" value="1"/>
</dbReference>
<keyword evidence="1" id="KW-0808">Transferase</keyword>
<organism evidence="4 5">
    <name type="scientific">Mucilaginibacter boryungensis</name>
    <dbReference type="NCBI Taxonomy" id="768480"/>
    <lineage>
        <taxon>Bacteria</taxon>
        <taxon>Pseudomonadati</taxon>
        <taxon>Bacteroidota</taxon>
        <taxon>Sphingobacteriia</taxon>
        <taxon>Sphingobacteriales</taxon>
        <taxon>Sphingobacteriaceae</taxon>
        <taxon>Mucilaginibacter</taxon>
    </lineage>
</organism>
<dbReference type="SUPFAM" id="SSF55729">
    <property type="entry name" value="Acyl-CoA N-acyltransferases (Nat)"/>
    <property type="match status" value="1"/>
</dbReference>
<dbReference type="InterPro" id="IPR000182">
    <property type="entry name" value="GNAT_dom"/>
</dbReference>
<feature type="domain" description="N-acetyltransferase" evidence="3">
    <location>
        <begin position="4"/>
        <end position="173"/>
    </location>
</feature>
<dbReference type="PROSITE" id="PS51186">
    <property type="entry name" value="GNAT"/>
    <property type="match status" value="1"/>
</dbReference>
<sequence length="174" mass="20263">MEQITIRKVDPTHLDKLLDFSRQTFLDAFFHLNKPEDIYAYVDNKLTKANLQDEINNPSSAFYFALLNGEVAGYTKLNRGPTQSDLQDDTSLEIERIYVSKDHQGKQIGKQLMDFAVQTAIENQLEYLWLGVWDKNHRAIKFYQQNGFEIFGSHDFMLGNDLQCDVLMRKDLSF</sequence>
<dbReference type="Pfam" id="PF00583">
    <property type="entry name" value="Acetyltransf_1"/>
    <property type="match status" value="1"/>
</dbReference>
<gene>
    <name evidence="4" type="ORF">IRJ18_10025</name>
</gene>
<dbReference type="InterPro" id="IPR050832">
    <property type="entry name" value="Bact_Acetyltransf"/>
</dbReference>
<dbReference type="InterPro" id="IPR016181">
    <property type="entry name" value="Acyl_CoA_acyltransferase"/>
</dbReference>
<keyword evidence="5" id="KW-1185">Reference proteome</keyword>
<dbReference type="Proteomes" id="UP000632774">
    <property type="component" value="Unassembled WGS sequence"/>
</dbReference>
<dbReference type="PANTHER" id="PTHR43877">
    <property type="entry name" value="AMINOALKYLPHOSPHONATE N-ACETYLTRANSFERASE-RELATED-RELATED"/>
    <property type="match status" value="1"/>
</dbReference>
<name>A0ABR9XH35_9SPHI</name>
<evidence type="ECO:0000313" key="5">
    <source>
        <dbReference type="Proteomes" id="UP000632774"/>
    </source>
</evidence>
<evidence type="ECO:0000313" key="4">
    <source>
        <dbReference type="EMBL" id="MBE9666698.1"/>
    </source>
</evidence>
<reference evidence="4 5" key="1">
    <citation type="submission" date="2020-10" db="EMBL/GenBank/DDBJ databases">
        <title>Mucilaginibacter mali sp. nov., isolated from rhizosphere soil of apple orchard.</title>
        <authorList>
            <person name="Lee J.-S."/>
            <person name="Kim H.S."/>
            <person name="Kim J.-S."/>
        </authorList>
    </citation>
    <scope>NUCLEOTIDE SEQUENCE [LARGE SCALE GENOMIC DNA]</scope>
    <source>
        <strain evidence="4 5">KCTC 23157</strain>
    </source>
</reference>
<evidence type="ECO:0000256" key="1">
    <source>
        <dbReference type="ARBA" id="ARBA00022679"/>
    </source>
</evidence>
<dbReference type="Gene3D" id="3.40.630.30">
    <property type="match status" value="1"/>
</dbReference>
<accession>A0ABR9XH35</accession>
<dbReference type="RefSeq" id="WP_194106039.1">
    <property type="nucleotide sequence ID" value="NZ_JADFFM010000001.1"/>
</dbReference>
<proteinExistence type="predicted"/>